<feature type="region of interest" description="Disordered" evidence="1">
    <location>
        <begin position="24"/>
        <end position="73"/>
    </location>
</feature>
<feature type="region of interest" description="Disordered" evidence="1">
    <location>
        <begin position="84"/>
        <end position="103"/>
    </location>
</feature>
<sequence length="247" mass="27314">MLLHPKARHVTMDFSYTRLRDTNAMASAPRSSHDHAMADEEGRKWEDDSLGPSHLREGGCGAQDATRQNMDGIRPAYPCSVDADRHEDEHASPARHDEHTRIDKGSCRMVPLQGESSGSSTVSVSNECTAITCISSGHASDGDTTALRVVAMSHSSAAIVIEANADDVQMETMARIQQAIAILSYEDDARVLDVEQEDDEYDIDDEVGHWIDRSRNMLHFAERCLLKSTFAILFIGFVVILVQSRRS</sequence>
<evidence type="ECO:0000256" key="2">
    <source>
        <dbReference type="SAM" id="Phobius"/>
    </source>
</evidence>
<reference evidence="3" key="1">
    <citation type="submission" date="2021-01" db="EMBL/GenBank/DDBJ databases">
        <authorList>
            <person name="Corre E."/>
            <person name="Pelletier E."/>
            <person name="Niang G."/>
            <person name="Scheremetjew M."/>
            <person name="Finn R."/>
            <person name="Kale V."/>
            <person name="Holt S."/>
            <person name="Cochrane G."/>
            <person name="Meng A."/>
            <person name="Brown T."/>
            <person name="Cohen L."/>
        </authorList>
    </citation>
    <scope>NUCLEOTIDE SEQUENCE</scope>
    <source>
        <strain evidence="3">CCCM811</strain>
    </source>
</reference>
<dbReference type="EMBL" id="HBIV01037896">
    <property type="protein sequence ID" value="CAE0675210.1"/>
    <property type="molecule type" value="Transcribed_RNA"/>
</dbReference>
<accession>A0A7S3Z8I7</accession>
<feature type="transmembrane region" description="Helical" evidence="2">
    <location>
        <begin position="224"/>
        <end position="242"/>
    </location>
</feature>
<dbReference type="AlphaFoldDB" id="A0A7S3Z8I7"/>
<keyword evidence="2" id="KW-1133">Transmembrane helix</keyword>
<protein>
    <submittedName>
        <fullName evidence="3">Uncharacterized protein</fullName>
    </submittedName>
</protein>
<organism evidence="3">
    <name type="scientific">Lotharella globosa</name>
    <dbReference type="NCBI Taxonomy" id="91324"/>
    <lineage>
        <taxon>Eukaryota</taxon>
        <taxon>Sar</taxon>
        <taxon>Rhizaria</taxon>
        <taxon>Cercozoa</taxon>
        <taxon>Chlorarachniophyceae</taxon>
        <taxon>Lotharella</taxon>
    </lineage>
</organism>
<gene>
    <name evidence="3" type="ORF">LGLO00237_LOCUS26986</name>
</gene>
<proteinExistence type="predicted"/>
<evidence type="ECO:0000313" key="3">
    <source>
        <dbReference type="EMBL" id="CAE0675210.1"/>
    </source>
</evidence>
<keyword evidence="2" id="KW-0472">Membrane</keyword>
<keyword evidence="2" id="KW-0812">Transmembrane</keyword>
<feature type="compositionally biased region" description="Basic and acidic residues" evidence="1">
    <location>
        <begin position="31"/>
        <end position="47"/>
    </location>
</feature>
<name>A0A7S3Z8I7_9EUKA</name>
<evidence type="ECO:0000256" key="1">
    <source>
        <dbReference type="SAM" id="MobiDB-lite"/>
    </source>
</evidence>